<feature type="non-terminal residue" evidence="1">
    <location>
        <position position="377"/>
    </location>
</feature>
<evidence type="ECO:0000313" key="2">
    <source>
        <dbReference type="Proteomes" id="UP000250572"/>
    </source>
</evidence>
<keyword evidence="2" id="KW-1185">Reference proteome</keyword>
<accession>A0A315W2S4</accession>
<dbReference type="EMBL" id="NHOQ01000682">
    <property type="protein sequence ID" value="PWA29113.1"/>
    <property type="molecule type" value="Genomic_DNA"/>
</dbReference>
<gene>
    <name evidence="1" type="ORF">CCH79_00006356</name>
</gene>
<dbReference type="AlphaFoldDB" id="A0A315W2S4"/>
<organism evidence="1 2">
    <name type="scientific">Gambusia affinis</name>
    <name type="common">Western mosquitofish</name>
    <name type="synonym">Heterandria affinis</name>
    <dbReference type="NCBI Taxonomy" id="33528"/>
    <lineage>
        <taxon>Eukaryota</taxon>
        <taxon>Metazoa</taxon>
        <taxon>Chordata</taxon>
        <taxon>Craniata</taxon>
        <taxon>Vertebrata</taxon>
        <taxon>Euteleostomi</taxon>
        <taxon>Actinopterygii</taxon>
        <taxon>Neopterygii</taxon>
        <taxon>Teleostei</taxon>
        <taxon>Neoteleostei</taxon>
        <taxon>Acanthomorphata</taxon>
        <taxon>Ovalentaria</taxon>
        <taxon>Atherinomorphae</taxon>
        <taxon>Cyprinodontiformes</taxon>
        <taxon>Poeciliidae</taxon>
        <taxon>Poeciliinae</taxon>
        <taxon>Gambusia</taxon>
    </lineage>
</organism>
<feature type="non-terminal residue" evidence="1">
    <location>
        <position position="1"/>
    </location>
</feature>
<evidence type="ECO:0000313" key="1">
    <source>
        <dbReference type="EMBL" id="PWA29113.1"/>
    </source>
</evidence>
<dbReference type="Proteomes" id="UP000250572">
    <property type="component" value="Unassembled WGS sequence"/>
</dbReference>
<reference evidence="1 2" key="1">
    <citation type="journal article" date="2018" name="G3 (Bethesda)">
        <title>A High-Quality Reference Genome for the Invasive Mosquitofish Gambusia affinis Using a Chicago Library.</title>
        <authorList>
            <person name="Hoffberg S.L."/>
            <person name="Troendle N.J."/>
            <person name="Glenn T.C."/>
            <person name="Mahmud O."/>
            <person name="Louha S."/>
            <person name="Chalopin D."/>
            <person name="Bennetzen J.L."/>
            <person name="Mauricio R."/>
        </authorList>
    </citation>
    <scope>NUCLEOTIDE SEQUENCE [LARGE SCALE GENOMIC DNA]</scope>
    <source>
        <strain evidence="1">NE01/NJP1002.9</strain>
        <tissue evidence="1">Muscle</tissue>
    </source>
</reference>
<comment type="caution">
    <text evidence="1">The sequence shown here is derived from an EMBL/GenBank/DDBJ whole genome shotgun (WGS) entry which is preliminary data.</text>
</comment>
<proteinExistence type="predicted"/>
<sequence>RKFEDLRSSSNLLQVQNSGLHPGHLDLLVHLVDVPFDQAHRQRLHHQQLHLQEERKRQQPSRAVSWRSTCCPHADLKPWNFSTFPALKAYNVSMSHCLSVFLRDSSTGCISCRANSRTVSVLPVEPNNDISFQRRPHQLSEVVNSLPQESGQAQGERSLLLLCFCGREVSQRRFSQLQMLLPRLQFPTWKVFDVHAAQIAQRVLVVGGVVPDDAVILAGEVVEPSVDRCDAGKIADLQLQAADGRLAENHGFFAAFHLDRMNTWLERSITLIVRVGIYLYEAVSRFEERIFDKQSSKACHSAAISGVELLLCCCLRYPLTSFMSASAQLHVAKVYGKTGSEPFLRDGWLVFNCQTVLFGPQVEFSSNQDDRCKRLVD</sequence>
<name>A0A315W2S4_GAMAF</name>
<protein>
    <submittedName>
        <fullName evidence="1">Uncharacterized protein</fullName>
    </submittedName>
</protein>